<dbReference type="Proteomes" id="UP000316905">
    <property type="component" value="Unassembled WGS sequence"/>
</dbReference>
<dbReference type="RefSeq" id="WP_145145202.1">
    <property type="nucleotide sequence ID" value="NZ_VLKY01000018.1"/>
</dbReference>
<gene>
    <name evidence="1" type="ORF">IQ22_04056</name>
</gene>
<reference evidence="1 2" key="1">
    <citation type="journal article" date="2015" name="Stand. Genomic Sci.">
        <title>Genomic Encyclopedia of Bacterial and Archaeal Type Strains, Phase III: the genomes of soil and plant-associated and newly described type strains.</title>
        <authorList>
            <person name="Whitman W.B."/>
            <person name="Woyke T."/>
            <person name="Klenk H.P."/>
            <person name="Zhou Y."/>
            <person name="Lilburn T.G."/>
            <person name="Beck B.J."/>
            <person name="De Vos P."/>
            <person name="Vandamme P."/>
            <person name="Eisen J.A."/>
            <person name="Garrity G."/>
            <person name="Hugenholtz P."/>
            <person name="Kyrpides N.C."/>
        </authorList>
    </citation>
    <scope>NUCLEOTIDE SEQUENCE [LARGE SCALE GENOMIC DNA]</scope>
    <source>
        <strain evidence="1 2">CGMCC 1.6858</strain>
    </source>
</reference>
<organism evidence="1 2">
    <name type="scientific">Pseudomonas duriflava</name>
    <dbReference type="NCBI Taxonomy" id="459528"/>
    <lineage>
        <taxon>Bacteria</taxon>
        <taxon>Pseudomonadati</taxon>
        <taxon>Pseudomonadota</taxon>
        <taxon>Gammaproteobacteria</taxon>
        <taxon>Pseudomonadales</taxon>
        <taxon>Pseudomonadaceae</taxon>
        <taxon>Pseudomonas</taxon>
    </lineage>
</organism>
<evidence type="ECO:0000313" key="2">
    <source>
        <dbReference type="Proteomes" id="UP000316905"/>
    </source>
</evidence>
<dbReference type="AlphaFoldDB" id="A0A562PXX4"/>
<dbReference type="OrthoDB" id="9967353at2"/>
<proteinExistence type="predicted"/>
<sequence length="79" mass="9144">MVDRVSYDVDDMRQQLSERLDQAVQAVQSRQSSGQDIPEAMHERLIRIRSMQATLEQGLDISPEMESFLAWEKQHGLVE</sequence>
<accession>A0A562PXX4</accession>
<dbReference type="EMBL" id="VLKY01000018">
    <property type="protein sequence ID" value="TWI49254.1"/>
    <property type="molecule type" value="Genomic_DNA"/>
</dbReference>
<keyword evidence="2" id="KW-1185">Reference proteome</keyword>
<evidence type="ECO:0000313" key="1">
    <source>
        <dbReference type="EMBL" id="TWI49254.1"/>
    </source>
</evidence>
<protein>
    <submittedName>
        <fullName evidence="1">Uncharacterized protein</fullName>
    </submittedName>
</protein>
<name>A0A562PXX4_9PSED</name>
<comment type="caution">
    <text evidence="1">The sequence shown here is derived from an EMBL/GenBank/DDBJ whole genome shotgun (WGS) entry which is preliminary data.</text>
</comment>